<dbReference type="EMBL" id="OC920763">
    <property type="protein sequence ID" value="CAD7652794.1"/>
    <property type="molecule type" value="Genomic_DNA"/>
</dbReference>
<feature type="compositionally biased region" description="Low complexity" evidence="1">
    <location>
        <begin position="444"/>
        <end position="464"/>
    </location>
</feature>
<evidence type="ECO:0000256" key="1">
    <source>
        <dbReference type="SAM" id="MobiDB-lite"/>
    </source>
</evidence>
<gene>
    <name evidence="3" type="ORF">ONB1V03_LOCUS9453</name>
</gene>
<dbReference type="OrthoDB" id="1885901at2759"/>
<keyword evidence="4" id="KW-1185">Reference proteome</keyword>
<reference evidence="3" key="1">
    <citation type="submission" date="2020-11" db="EMBL/GenBank/DDBJ databases">
        <authorList>
            <person name="Tran Van P."/>
        </authorList>
    </citation>
    <scope>NUCLEOTIDE SEQUENCE</scope>
</reference>
<accession>A0A7R9M3C0</accession>
<evidence type="ECO:0000313" key="3">
    <source>
        <dbReference type="EMBL" id="CAD7652794.1"/>
    </source>
</evidence>
<dbReference type="AlphaFoldDB" id="A0A7R9M3C0"/>
<dbReference type="Pfam" id="PF12057">
    <property type="entry name" value="BAG6"/>
    <property type="match status" value="1"/>
</dbReference>
<protein>
    <recommendedName>
        <fullName evidence="2">Large proline-rich protein BAG6 domain-containing protein</fullName>
    </recommendedName>
</protein>
<feature type="compositionally biased region" description="Low complexity" evidence="1">
    <location>
        <begin position="291"/>
        <end position="323"/>
    </location>
</feature>
<feature type="region of interest" description="Disordered" evidence="1">
    <location>
        <begin position="281"/>
        <end position="323"/>
    </location>
</feature>
<organism evidence="3">
    <name type="scientific">Oppiella nova</name>
    <dbReference type="NCBI Taxonomy" id="334625"/>
    <lineage>
        <taxon>Eukaryota</taxon>
        <taxon>Metazoa</taxon>
        <taxon>Ecdysozoa</taxon>
        <taxon>Arthropoda</taxon>
        <taxon>Chelicerata</taxon>
        <taxon>Arachnida</taxon>
        <taxon>Acari</taxon>
        <taxon>Acariformes</taxon>
        <taxon>Sarcoptiformes</taxon>
        <taxon>Oribatida</taxon>
        <taxon>Brachypylina</taxon>
        <taxon>Oppioidea</taxon>
        <taxon>Oppiidae</taxon>
        <taxon>Oppiella</taxon>
    </lineage>
</organism>
<dbReference type="Proteomes" id="UP000728032">
    <property type="component" value="Unassembled WGS sequence"/>
</dbReference>
<evidence type="ECO:0000259" key="2">
    <source>
        <dbReference type="Pfam" id="PF12057"/>
    </source>
</evidence>
<sequence length="520" mass="55135">MTQSATQSVAQVKHELDINSLSQSLHTSLLVTHPQPMPALDTDFDLKYSLPLTKMQANPIVQELDTIRHLVHKVLVETNDASVTNGFGIPPMGRNGGAGGVGAGADDNSYLLGAFSIPQEAFNPNHFQQMLQSVITNMGDIGRNATVMSRTSEDGSSVDVQINLAQMPAQNECRQRVSQAMRFVGYINALIDVIERPDAIPAGVGVAVSTGSADGNANNLINGFSLDANSMGSLEAQLAAQAAAQSFAAVSNGFGIPLVTGSQIIIQGPTVTQSHGSGIHIQTPIVPNPSPNNASPTNTTTTTTTGANSTNPNRPTDGQQQQTVTPVVAADVNQLLTTVFQTQERLRPHVQRLQQLMTTEGQLTEQQISEAQSLQRNCMRANHHLAHVFHLISDLAIQWNTPNRTVGLIHSMVGQPFVGQSVPVSFATRQTGQRNGTQSTDNMSTTTTPSTQSPTDTTPSAPTAAPQPQPQSTPTAYPRFGANVSVDPQTGAAVFSQTTPIVVMELGSTVHQIPVPNPNH</sequence>
<proteinExistence type="predicted"/>
<feature type="compositionally biased region" description="Polar residues" evidence="1">
    <location>
        <begin position="429"/>
        <end position="443"/>
    </location>
</feature>
<name>A0A7R9M3C0_9ACAR</name>
<dbReference type="EMBL" id="CAJPVJ010005938">
    <property type="protein sequence ID" value="CAG2169981.1"/>
    <property type="molecule type" value="Genomic_DNA"/>
</dbReference>
<feature type="region of interest" description="Disordered" evidence="1">
    <location>
        <begin position="429"/>
        <end position="484"/>
    </location>
</feature>
<feature type="domain" description="Large proline-rich protein BAG6" evidence="2">
    <location>
        <begin position="333"/>
        <end position="424"/>
    </location>
</feature>
<evidence type="ECO:0000313" key="4">
    <source>
        <dbReference type="Proteomes" id="UP000728032"/>
    </source>
</evidence>
<dbReference type="InterPro" id="IPR021925">
    <property type="entry name" value="BAG6"/>
</dbReference>